<proteinExistence type="predicted"/>
<dbReference type="Proteomes" id="UP000032142">
    <property type="component" value="Unassembled WGS sequence"/>
</dbReference>
<dbReference type="AlphaFoldDB" id="A0A0B0ND64"/>
<organism evidence="1 2">
    <name type="scientific">Gossypium arboreum</name>
    <name type="common">Tree cotton</name>
    <name type="synonym">Gossypium nanking</name>
    <dbReference type="NCBI Taxonomy" id="29729"/>
    <lineage>
        <taxon>Eukaryota</taxon>
        <taxon>Viridiplantae</taxon>
        <taxon>Streptophyta</taxon>
        <taxon>Embryophyta</taxon>
        <taxon>Tracheophyta</taxon>
        <taxon>Spermatophyta</taxon>
        <taxon>Magnoliopsida</taxon>
        <taxon>eudicotyledons</taxon>
        <taxon>Gunneridae</taxon>
        <taxon>Pentapetalae</taxon>
        <taxon>rosids</taxon>
        <taxon>malvids</taxon>
        <taxon>Malvales</taxon>
        <taxon>Malvaceae</taxon>
        <taxon>Malvoideae</taxon>
        <taxon>Gossypium</taxon>
    </lineage>
</organism>
<name>A0A0B0ND64_GOSAR</name>
<evidence type="ECO:0000313" key="2">
    <source>
        <dbReference type="Proteomes" id="UP000032142"/>
    </source>
</evidence>
<sequence>MAKHHIKPLKITSQYIGQIHNNTYNKMTKPLYMPYSQNV</sequence>
<keyword evidence="2" id="KW-1185">Reference proteome</keyword>
<gene>
    <name evidence="1" type="ORF">F383_19463</name>
</gene>
<evidence type="ECO:0000313" key="1">
    <source>
        <dbReference type="EMBL" id="KHG12483.1"/>
    </source>
</evidence>
<accession>A0A0B0ND64</accession>
<reference evidence="2" key="1">
    <citation type="submission" date="2014-09" db="EMBL/GenBank/DDBJ databases">
        <authorList>
            <person name="Mudge J."/>
            <person name="Ramaraj T."/>
            <person name="Lindquist I.E."/>
            <person name="Bharti A.K."/>
            <person name="Sundararajan A."/>
            <person name="Cameron C.T."/>
            <person name="Woodward J.E."/>
            <person name="May G.D."/>
            <person name="Brubaker C."/>
            <person name="Broadhvest J."/>
            <person name="Wilkins T.A."/>
        </authorList>
    </citation>
    <scope>NUCLEOTIDE SEQUENCE</scope>
    <source>
        <strain evidence="2">cv. AKA8401</strain>
    </source>
</reference>
<dbReference type="EMBL" id="KN397748">
    <property type="protein sequence ID" value="KHG12483.1"/>
    <property type="molecule type" value="Genomic_DNA"/>
</dbReference>
<protein>
    <submittedName>
        <fullName evidence="1">Uncharacterized protein</fullName>
    </submittedName>
</protein>